<dbReference type="Proteomes" id="UP000245207">
    <property type="component" value="Unassembled WGS sequence"/>
</dbReference>
<dbReference type="PANTHER" id="PTHR24006">
    <property type="entry name" value="UBIQUITIN CARBOXYL-TERMINAL HYDROLASE"/>
    <property type="match status" value="1"/>
</dbReference>
<evidence type="ECO:0000256" key="1">
    <source>
        <dbReference type="ARBA" id="ARBA00009085"/>
    </source>
</evidence>
<proteinExistence type="inferred from homology"/>
<feature type="region of interest" description="Disordered" evidence="2">
    <location>
        <begin position="290"/>
        <end position="315"/>
    </location>
</feature>
<protein>
    <submittedName>
        <fullName evidence="4">Peptidase C19, ubiquitin carboxyl-terminal hydrolase 2</fullName>
    </submittedName>
</protein>
<dbReference type="GO" id="GO:0005829">
    <property type="term" value="C:cytosol"/>
    <property type="evidence" value="ECO:0007669"/>
    <property type="project" value="TreeGrafter"/>
</dbReference>
<dbReference type="STRING" id="35608.A0A2U1NSX0"/>
<dbReference type="InterPro" id="IPR050164">
    <property type="entry name" value="Peptidase_C19"/>
</dbReference>
<dbReference type="PROSITE" id="PS50235">
    <property type="entry name" value="USP_3"/>
    <property type="match status" value="1"/>
</dbReference>
<dbReference type="OrthoDB" id="429671at2759"/>
<dbReference type="PANTHER" id="PTHR24006:SF862">
    <property type="entry name" value="UBIQUITIN CARBOXYL-TERMINAL HYDROLASE"/>
    <property type="match status" value="1"/>
</dbReference>
<sequence>MADQNPPQVLLFGSFSEDEVRSWLSKPSENGEKIVKKKALDVDSLKISSEISFGSFNGESSYKNIDYSKGIVNGNAASTLKNGKGSHTEANNYVKAEALLHPKQNGGPHSNGNMKPKPAENVDTTSLHIPSKNVPSFASVMKEEKLNKTTDGPIPTDSGTCLLPRGLINSGNMCFLNATLQALLSCTSVVQLLQGLKAHNVDKAGYPTLATFAEFISEFKMPVGANPKGMNPMQTGRPFSPAMFEVILKNFTPDIPNSISGRPRQEDAQEFLSFIMHQMHDELLKLEGQPSSANGHGSSLVSSVEEDDWETVGPKNKSAVTRTQNFVPSGLSAIFGGQLRSVVKAKGNKASAFVQPFLLLHLDISHDAVATIEDALRLYSMPETLDEYRTASGKAGVVTARKSVNLQTLPKIMILHLKRFGYGTNGSTKLDKPVRFPLELVLNRDLLVSPATEGRKYALISSVTHHGREASKGHYTADACYPRDQWFRFDDASVSAIGTSKVLHDQAYILFYRRL</sequence>
<dbReference type="FunFam" id="3.90.70.10:FF:000108">
    <property type="entry name" value="Ubiquitin carboxyl-terminal hydrolase"/>
    <property type="match status" value="1"/>
</dbReference>
<keyword evidence="4" id="KW-0378">Hydrolase</keyword>
<dbReference type="GO" id="GO:0004843">
    <property type="term" value="F:cysteine-type deubiquitinase activity"/>
    <property type="evidence" value="ECO:0007669"/>
    <property type="project" value="InterPro"/>
</dbReference>
<dbReference type="AlphaFoldDB" id="A0A2U1NSX0"/>
<evidence type="ECO:0000256" key="2">
    <source>
        <dbReference type="SAM" id="MobiDB-lite"/>
    </source>
</evidence>
<accession>A0A2U1NSX0</accession>
<dbReference type="PROSITE" id="PS00972">
    <property type="entry name" value="USP_1"/>
    <property type="match status" value="1"/>
</dbReference>
<dbReference type="InterPro" id="IPR038765">
    <property type="entry name" value="Papain-like_cys_pep_sf"/>
</dbReference>
<evidence type="ECO:0000313" key="4">
    <source>
        <dbReference type="EMBL" id="PWA76584.1"/>
    </source>
</evidence>
<comment type="similarity">
    <text evidence="1">Belongs to the peptidase C19 family.</text>
</comment>
<feature type="compositionally biased region" description="Polar residues" evidence="2">
    <location>
        <begin position="290"/>
        <end position="302"/>
    </location>
</feature>
<comment type="caution">
    <text evidence="4">The sequence shown here is derived from an EMBL/GenBank/DDBJ whole genome shotgun (WGS) entry which is preliminary data.</text>
</comment>
<organism evidence="4 5">
    <name type="scientific">Artemisia annua</name>
    <name type="common">Sweet wormwood</name>
    <dbReference type="NCBI Taxonomy" id="35608"/>
    <lineage>
        <taxon>Eukaryota</taxon>
        <taxon>Viridiplantae</taxon>
        <taxon>Streptophyta</taxon>
        <taxon>Embryophyta</taxon>
        <taxon>Tracheophyta</taxon>
        <taxon>Spermatophyta</taxon>
        <taxon>Magnoliopsida</taxon>
        <taxon>eudicotyledons</taxon>
        <taxon>Gunneridae</taxon>
        <taxon>Pentapetalae</taxon>
        <taxon>asterids</taxon>
        <taxon>campanulids</taxon>
        <taxon>Asterales</taxon>
        <taxon>Asteraceae</taxon>
        <taxon>Asteroideae</taxon>
        <taxon>Anthemideae</taxon>
        <taxon>Artemisiinae</taxon>
        <taxon>Artemisia</taxon>
    </lineage>
</organism>
<dbReference type="EMBL" id="PKPP01002249">
    <property type="protein sequence ID" value="PWA76584.1"/>
    <property type="molecule type" value="Genomic_DNA"/>
</dbReference>
<dbReference type="Pfam" id="PF00443">
    <property type="entry name" value="UCH"/>
    <property type="match status" value="1"/>
</dbReference>
<gene>
    <name evidence="4" type="ORF">CTI12_AA233530</name>
</gene>
<name>A0A2U1NSX0_ARTAN</name>
<evidence type="ECO:0000259" key="3">
    <source>
        <dbReference type="PROSITE" id="PS50235"/>
    </source>
</evidence>
<dbReference type="GO" id="GO:0005634">
    <property type="term" value="C:nucleus"/>
    <property type="evidence" value="ECO:0007669"/>
    <property type="project" value="TreeGrafter"/>
</dbReference>
<dbReference type="InterPro" id="IPR018200">
    <property type="entry name" value="USP_CS"/>
</dbReference>
<keyword evidence="5" id="KW-1185">Reference proteome</keyword>
<dbReference type="InterPro" id="IPR001394">
    <property type="entry name" value="Peptidase_C19_UCH"/>
</dbReference>
<dbReference type="GO" id="GO:0016579">
    <property type="term" value="P:protein deubiquitination"/>
    <property type="evidence" value="ECO:0007669"/>
    <property type="project" value="InterPro"/>
</dbReference>
<dbReference type="InterPro" id="IPR028889">
    <property type="entry name" value="USP"/>
</dbReference>
<reference evidence="4 5" key="1">
    <citation type="journal article" date="2018" name="Mol. Plant">
        <title>The genome of Artemisia annua provides insight into the evolution of Asteraceae family and artemisinin biosynthesis.</title>
        <authorList>
            <person name="Shen Q."/>
            <person name="Zhang L."/>
            <person name="Liao Z."/>
            <person name="Wang S."/>
            <person name="Yan T."/>
            <person name="Shi P."/>
            <person name="Liu M."/>
            <person name="Fu X."/>
            <person name="Pan Q."/>
            <person name="Wang Y."/>
            <person name="Lv Z."/>
            <person name="Lu X."/>
            <person name="Zhang F."/>
            <person name="Jiang W."/>
            <person name="Ma Y."/>
            <person name="Chen M."/>
            <person name="Hao X."/>
            <person name="Li L."/>
            <person name="Tang Y."/>
            <person name="Lv G."/>
            <person name="Zhou Y."/>
            <person name="Sun X."/>
            <person name="Brodelius P.E."/>
            <person name="Rose J.K.C."/>
            <person name="Tang K."/>
        </authorList>
    </citation>
    <scope>NUCLEOTIDE SEQUENCE [LARGE SCALE GENOMIC DNA]</scope>
    <source>
        <strain evidence="5">cv. Huhao1</strain>
        <tissue evidence="4">Leaf</tissue>
    </source>
</reference>
<evidence type="ECO:0000313" key="5">
    <source>
        <dbReference type="Proteomes" id="UP000245207"/>
    </source>
</evidence>
<dbReference type="Gene3D" id="3.90.70.10">
    <property type="entry name" value="Cysteine proteinases"/>
    <property type="match status" value="1"/>
</dbReference>
<feature type="domain" description="USP" evidence="3">
    <location>
        <begin position="165"/>
        <end position="515"/>
    </location>
</feature>
<dbReference type="SUPFAM" id="SSF54001">
    <property type="entry name" value="Cysteine proteinases"/>
    <property type="match status" value="1"/>
</dbReference>